<feature type="domain" description="Peptidase S9 prolyl oligopeptidase catalytic" evidence="8">
    <location>
        <begin position="484"/>
        <end position="704"/>
    </location>
</feature>
<evidence type="ECO:0000256" key="6">
    <source>
        <dbReference type="ARBA" id="ARBA00022825"/>
    </source>
</evidence>
<dbReference type="InterPro" id="IPR002471">
    <property type="entry name" value="Pept_S9_AS"/>
</dbReference>
<dbReference type="FunFam" id="2.130.10.120:FF:000001">
    <property type="entry name" value="Prolyl endopeptidase"/>
    <property type="match status" value="1"/>
</dbReference>
<keyword evidence="5 7" id="KW-0378">Hydrolase</keyword>
<dbReference type="PROSITE" id="PS00708">
    <property type="entry name" value="PRO_ENDOPEP_SER"/>
    <property type="match status" value="1"/>
</dbReference>
<evidence type="ECO:0000313" key="10">
    <source>
        <dbReference type="EMBL" id="KAK0159740.1"/>
    </source>
</evidence>
<evidence type="ECO:0000256" key="7">
    <source>
        <dbReference type="RuleBase" id="RU368024"/>
    </source>
</evidence>
<keyword evidence="4 7" id="KW-0645">Protease</keyword>
<evidence type="ECO:0000259" key="8">
    <source>
        <dbReference type="Pfam" id="PF00326"/>
    </source>
</evidence>
<comment type="catalytic activity">
    <reaction evidence="1">
        <text>Hydrolysis of Pro-|-Xaa &gt;&gt; Ala-|-Xaa in oligopeptides.</text>
        <dbReference type="EC" id="3.4.21.26"/>
    </reaction>
</comment>
<dbReference type="PRINTS" id="PR00862">
    <property type="entry name" value="PROLIGOPTASE"/>
</dbReference>
<keyword evidence="11" id="KW-1185">Reference proteome</keyword>
<dbReference type="GO" id="GO:0005829">
    <property type="term" value="C:cytosol"/>
    <property type="evidence" value="ECO:0007669"/>
    <property type="project" value="TreeGrafter"/>
</dbReference>
<dbReference type="GO" id="GO:0070012">
    <property type="term" value="F:oligopeptidase activity"/>
    <property type="evidence" value="ECO:0007669"/>
    <property type="project" value="TreeGrafter"/>
</dbReference>
<evidence type="ECO:0000256" key="4">
    <source>
        <dbReference type="ARBA" id="ARBA00022670"/>
    </source>
</evidence>
<dbReference type="EC" id="3.4.21.-" evidence="7"/>
<dbReference type="InterPro" id="IPR001375">
    <property type="entry name" value="Peptidase_S9_cat"/>
</dbReference>
<dbReference type="FunFam" id="3.40.50.1820:FF:000005">
    <property type="entry name" value="Prolyl endopeptidase"/>
    <property type="match status" value="1"/>
</dbReference>
<dbReference type="PANTHER" id="PTHR42881">
    <property type="entry name" value="PROLYL ENDOPEPTIDASE"/>
    <property type="match status" value="1"/>
</dbReference>
<sequence length="710" mass="80756">MAERFSYPEARRDENCVDIHHGIEIKDPYRWLEDPKSDETQAFIDAQNDITRPYLDSYPHSEDICDRLKELWDYPKYSCPKRHGDKYYYYINSGLQNQSVLYVQDTLESEPRVFFDPNTLSDDGTIAITSTQFSHDGSIFGYGLSVAGAEWNTIQFMNTETGEKYPEVLGKVKYSPMTWTRDNAGVFYGMYTEQEGDVDGSDTAGIKNQKLCYHRIGTPQSEDILVIEFPEEPLWRIGAQVTDCGNYLIITPIKDCRDNLLYYTEIGTSKDITGKLTVKKIVDKFEADYDYVTNYGKKMIFRTNKNAPNYRLICIDLDNKDESQWTDLIPADPKRVLDWVAAVDHDKLLICYGEDVKDVLELYDANTGKYIRTFSLDLGSISGFGGDYKYSEIFYQFTSFLTPGIIYTIDLSKNLYDEPKVFREIKVAGFDAKEYKTSQVFYSSKDGTKIPMFIVSRADIVKDGKNPALLYGYGGFNISMQPVFSVTRLVFIQSFHGIYAVPNIRGGGEYGETWHNSGRLMNKQNVFDDFQSAAEYLIEEGYTCKEKLSIQGGSNGGLLVAACINQRPDLFGAAIASVPVIDMLRFHKFTVGYAWISDYGTPENENEFKYMIKYSPLHNIKIPDNNGQYPATMLLTADHDDLVVPLHSLKMIATLQWTLGKLPQQTNPLLARIETNAGHGRGKPTSKIIDESTDILSFIGKSLNLKYYQN</sequence>
<dbReference type="InterPro" id="IPR023302">
    <property type="entry name" value="Pept_S9A_N"/>
</dbReference>
<dbReference type="Pfam" id="PF00326">
    <property type="entry name" value="Peptidase_S9"/>
    <property type="match status" value="1"/>
</dbReference>
<dbReference type="AlphaFoldDB" id="A0AA39C925"/>
<proteinExistence type="inferred from homology"/>
<accession>A0AA39C925</accession>
<dbReference type="SUPFAM" id="SSF53474">
    <property type="entry name" value="alpha/beta-Hydrolases"/>
    <property type="match status" value="1"/>
</dbReference>
<dbReference type="GO" id="GO:0004252">
    <property type="term" value="F:serine-type endopeptidase activity"/>
    <property type="evidence" value="ECO:0007669"/>
    <property type="project" value="UniProtKB-UniRule"/>
</dbReference>
<dbReference type="Proteomes" id="UP001168972">
    <property type="component" value="Unassembled WGS sequence"/>
</dbReference>
<evidence type="ECO:0000256" key="1">
    <source>
        <dbReference type="ARBA" id="ARBA00001070"/>
    </source>
</evidence>
<protein>
    <recommendedName>
        <fullName evidence="3 7">Prolyl endopeptidase</fullName>
        <ecNumber evidence="7">3.4.21.-</ecNumber>
    </recommendedName>
</protein>
<evidence type="ECO:0000256" key="2">
    <source>
        <dbReference type="ARBA" id="ARBA00005228"/>
    </source>
</evidence>
<organism evidence="10 11">
    <name type="scientific">Microctonus hyperodae</name>
    <name type="common">Parasitoid wasp</name>
    <dbReference type="NCBI Taxonomy" id="165561"/>
    <lineage>
        <taxon>Eukaryota</taxon>
        <taxon>Metazoa</taxon>
        <taxon>Ecdysozoa</taxon>
        <taxon>Arthropoda</taxon>
        <taxon>Hexapoda</taxon>
        <taxon>Insecta</taxon>
        <taxon>Pterygota</taxon>
        <taxon>Neoptera</taxon>
        <taxon>Endopterygota</taxon>
        <taxon>Hymenoptera</taxon>
        <taxon>Apocrita</taxon>
        <taxon>Ichneumonoidea</taxon>
        <taxon>Braconidae</taxon>
        <taxon>Euphorinae</taxon>
        <taxon>Microctonus</taxon>
    </lineage>
</organism>
<evidence type="ECO:0000259" key="9">
    <source>
        <dbReference type="Pfam" id="PF02897"/>
    </source>
</evidence>
<evidence type="ECO:0000313" key="11">
    <source>
        <dbReference type="Proteomes" id="UP001168972"/>
    </source>
</evidence>
<dbReference type="Gene3D" id="3.40.50.1820">
    <property type="entry name" value="alpha/beta hydrolase"/>
    <property type="match status" value="1"/>
</dbReference>
<feature type="domain" description="Peptidase S9A N-terminal" evidence="9">
    <location>
        <begin position="8"/>
        <end position="414"/>
    </location>
</feature>
<evidence type="ECO:0000256" key="5">
    <source>
        <dbReference type="ARBA" id="ARBA00022801"/>
    </source>
</evidence>
<dbReference type="SUPFAM" id="SSF50993">
    <property type="entry name" value="Peptidase/esterase 'gauge' domain"/>
    <property type="match status" value="1"/>
</dbReference>
<comment type="similarity">
    <text evidence="2 7">Belongs to the peptidase S9A family.</text>
</comment>
<dbReference type="InterPro" id="IPR002470">
    <property type="entry name" value="Peptidase_S9A"/>
</dbReference>
<dbReference type="EMBL" id="JAQQBR010001836">
    <property type="protein sequence ID" value="KAK0159740.1"/>
    <property type="molecule type" value="Genomic_DNA"/>
</dbReference>
<dbReference type="Gene3D" id="2.130.10.120">
    <property type="entry name" value="Prolyl oligopeptidase, N-terminal domain"/>
    <property type="match status" value="1"/>
</dbReference>
<gene>
    <name evidence="10" type="ORF">PV327_010821</name>
</gene>
<reference evidence="10" key="1">
    <citation type="journal article" date="2023" name="bioRxiv">
        <title>Scaffold-level genome assemblies of two parasitoid biocontrol wasps reveal the parthenogenesis mechanism and an associated novel virus.</title>
        <authorList>
            <person name="Inwood S."/>
            <person name="Skelly J."/>
            <person name="Guhlin J."/>
            <person name="Harrop T."/>
            <person name="Goldson S."/>
            <person name="Dearden P."/>
        </authorList>
    </citation>
    <scope>NUCLEOTIDE SEQUENCE</scope>
    <source>
        <strain evidence="10">Lincoln</strain>
        <tissue evidence="10">Whole body</tissue>
    </source>
</reference>
<dbReference type="GO" id="GO:0006508">
    <property type="term" value="P:proteolysis"/>
    <property type="evidence" value="ECO:0007669"/>
    <property type="project" value="UniProtKB-KW"/>
</dbReference>
<dbReference type="InterPro" id="IPR051167">
    <property type="entry name" value="Prolyl_oligopep/macrocyclase"/>
</dbReference>
<dbReference type="InterPro" id="IPR029058">
    <property type="entry name" value="AB_hydrolase_fold"/>
</dbReference>
<dbReference type="PANTHER" id="PTHR42881:SF2">
    <property type="entry name" value="PROLYL ENDOPEPTIDASE"/>
    <property type="match status" value="1"/>
</dbReference>
<dbReference type="Pfam" id="PF02897">
    <property type="entry name" value="Peptidase_S9_N"/>
    <property type="match status" value="1"/>
</dbReference>
<evidence type="ECO:0000256" key="3">
    <source>
        <dbReference type="ARBA" id="ARBA00016310"/>
    </source>
</evidence>
<name>A0AA39C925_MICHY</name>
<comment type="caution">
    <text evidence="10">The sequence shown here is derived from an EMBL/GenBank/DDBJ whole genome shotgun (WGS) entry which is preliminary data.</text>
</comment>
<keyword evidence="6 7" id="KW-0720">Serine protease</keyword>
<reference evidence="10" key="2">
    <citation type="submission" date="2023-03" db="EMBL/GenBank/DDBJ databases">
        <authorList>
            <person name="Inwood S.N."/>
            <person name="Skelly J.G."/>
            <person name="Guhlin J."/>
            <person name="Harrop T.W.R."/>
            <person name="Goldson S.G."/>
            <person name="Dearden P.K."/>
        </authorList>
    </citation>
    <scope>NUCLEOTIDE SEQUENCE</scope>
    <source>
        <strain evidence="10">Lincoln</strain>
        <tissue evidence="10">Whole body</tissue>
    </source>
</reference>